<feature type="transmembrane region" description="Helical" evidence="1">
    <location>
        <begin position="167"/>
        <end position="184"/>
    </location>
</feature>
<organism evidence="2 3">
    <name type="scientific">Microbacterium endophyticum</name>
    <dbReference type="NCBI Taxonomy" id="1526412"/>
    <lineage>
        <taxon>Bacteria</taxon>
        <taxon>Bacillati</taxon>
        <taxon>Actinomycetota</taxon>
        <taxon>Actinomycetes</taxon>
        <taxon>Micrococcales</taxon>
        <taxon>Microbacteriaceae</taxon>
        <taxon>Microbacterium</taxon>
    </lineage>
</organism>
<evidence type="ECO:0000256" key="1">
    <source>
        <dbReference type="SAM" id="Phobius"/>
    </source>
</evidence>
<protein>
    <submittedName>
        <fullName evidence="2">Uncharacterized membrane protein YoaK (UPF0700 family)</fullName>
    </submittedName>
</protein>
<keyword evidence="1" id="KW-1133">Transmembrane helix</keyword>
<dbReference type="EMBL" id="JACHWQ010000010">
    <property type="protein sequence ID" value="MBB2976995.1"/>
    <property type="molecule type" value="Genomic_DNA"/>
</dbReference>
<dbReference type="Pfam" id="PF06912">
    <property type="entry name" value="DUF1275"/>
    <property type="match status" value="1"/>
</dbReference>
<keyword evidence="1" id="KW-0812">Transmembrane</keyword>
<sequence length="215" mass="22277">MVRQLSGRSLISASLLSLCAGYVDGFAFVYLGGYFVSFMSGNTTRASVDLAGSSWGAAGIAFALIGAFVAGAMAGTLILRGHVRDQKRILGFVVLIVAFAATSATFDLRWVSGILLALAMGALNTVFTRDGEISFGVTYMTGALVKLGQGLVAAARGGSRTAWVRHFIMWVSIAVGAALGALSFAVIQNIALWVIVAVLGAIYVIPPKPELPSGA</sequence>
<feature type="transmembrane region" description="Helical" evidence="1">
    <location>
        <begin position="55"/>
        <end position="79"/>
    </location>
</feature>
<name>A0A7W4V543_9MICO</name>
<feature type="transmembrane region" description="Helical" evidence="1">
    <location>
        <begin position="190"/>
        <end position="206"/>
    </location>
</feature>
<reference evidence="2 3" key="1">
    <citation type="submission" date="2020-08" db="EMBL/GenBank/DDBJ databases">
        <title>Sequencing the genomes of 1000 actinobacteria strains.</title>
        <authorList>
            <person name="Klenk H.-P."/>
        </authorList>
    </citation>
    <scope>NUCLEOTIDE SEQUENCE [LARGE SCALE GENOMIC DNA]</scope>
    <source>
        <strain evidence="2 3">DSM 27099</strain>
    </source>
</reference>
<evidence type="ECO:0000313" key="3">
    <source>
        <dbReference type="Proteomes" id="UP000529310"/>
    </source>
</evidence>
<dbReference type="AlphaFoldDB" id="A0A7W4V543"/>
<dbReference type="PANTHER" id="PTHR37314">
    <property type="entry name" value="SLR0142 PROTEIN"/>
    <property type="match status" value="1"/>
</dbReference>
<proteinExistence type="predicted"/>
<gene>
    <name evidence="2" type="ORF">FHX49_002587</name>
</gene>
<comment type="caution">
    <text evidence="2">The sequence shown here is derived from an EMBL/GenBank/DDBJ whole genome shotgun (WGS) entry which is preliminary data.</text>
</comment>
<dbReference type="RefSeq" id="WP_165138135.1">
    <property type="nucleotide sequence ID" value="NZ_CP049255.1"/>
</dbReference>
<feature type="transmembrane region" description="Helical" evidence="1">
    <location>
        <begin position="91"/>
        <end position="121"/>
    </location>
</feature>
<dbReference type="InterPro" id="IPR010699">
    <property type="entry name" value="DUF1275"/>
</dbReference>
<feature type="transmembrane region" description="Helical" evidence="1">
    <location>
        <begin position="12"/>
        <end position="35"/>
    </location>
</feature>
<dbReference type="PANTHER" id="PTHR37314:SF4">
    <property type="entry name" value="UPF0700 TRANSMEMBRANE PROTEIN YOAK"/>
    <property type="match status" value="1"/>
</dbReference>
<keyword evidence="3" id="KW-1185">Reference proteome</keyword>
<evidence type="ECO:0000313" key="2">
    <source>
        <dbReference type="EMBL" id="MBB2976995.1"/>
    </source>
</evidence>
<keyword evidence="1" id="KW-0472">Membrane</keyword>
<accession>A0A7W4V543</accession>
<dbReference type="Proteomes" id="UP000529310">
    <property type="component" value="Unassembled WGS sequence"/>
</dbReference>
<feature type="transmembrane region" description="Helical" evidence="1">
    <location>
        <begin position="133"/>
        <end position="155"/>
    </location>
</feature>